<organism evidence="2 3">
    <name type="scientific">Georhizobium profundi</name>
    <dbReference type="NCBI Taxonomy" id="2341112"/>
    <lineage>
        <taxon>Bacteria</taxon>
        <taxon>Pseudomonadati</taxon>
        <taxon>Pseudomonadota</taxon>
        <taxon>Alphaproteobacteria</taxon>
        <taxon>Hyphomicrobiales</taxon>
        <taxon>Rhizobiaceae</taxon>
        <taxon>Georhizobium</taxon>
    </lineage>
</organism>
<dbReference type="EMBL" id="CP032509">
    <property type="protein sequence ID" value="AZN72361.1"/>
    <property type="molecule type" value="Genomic_DNA"/>
</dbReference>
<sequence length="178" mass="20289">MLIIRNIRWNDQCDSAITLSVHTRDHGKPPQPTGSISRMAPRRADFCGLEQADRARQESTRCPNGNCSPSSVAGWKPARRSTAMKTIETRPDLDIAPARITTSVVLKALAHRLLAVFRALRNRKQVMYLEDFTEEQLADIGLTRGDLLNSLERPWYDDPSQHLSRSAWQRRTRIRSRA</sequence>
<reference evidence="2 3" key="1">
    <citation type="submission" date="2018-09" db="EMBL/GenBank/DDBJ databases">
        <title>Marinorhizobium profundi gen. nov., sp. nov., isolated from a deep-sea sediment sample from the New Britain Trench and proposal of Marinorhizobiaceae fam. nov. in the order Rhizobiales of the class Alphaproteobacteria.</title>
        <authorList>
            <person name="Cao J."/>
        </authorList>
    </citation>
    <scope>NUCLEOTIDE SEQUENCE [LARGE SCALE GENOMIC DNA]</scope>
    <source>
        <strain evidence="2 3">WS11</strain>
    </source>
</reference>
<dbReference type="OrthoDB" id="8420502at2"/>
<dbReference type="Proteomes" id="UP000268192">
    <property type="component" value="Chromosome"/>
</dbReference>
<feature type="domain" description="YjiS-like" evidence="1">
    <location>
        <begin position="116"/>
        <end position="147"/>
    </location>
</feature>
<gene>
    <name evidence="2" type="ORF">D5400_14710</name>
</gene>
<dbReference type="InterPro" id="IPR009506">
    <property type="entry name" value="YjiS-like"/>
</dbReference>
<evidence type="ECO:0000259" key="1">
    <source>
        <dbReference type="Pfam" id="PF06568"/>
    </source>
</evidence>
<dbReference type="Pfam" id="PF06568">
    <property type="entry name" value="YjiS-like"/>
    <property type="match status" value="1"/>
</dbReference>
<accession>A0A3Q8XPS7</accession>
<dbReference type="KEGG" id="abaw:D5400_14710"/>
<keyword evidence="3" id="KW-1185">Reference proteome</keyword>
<protein>
    <submittedName>
        <fullName evidence="2">DUF1127 domain-containing protein</fullName>
    </submittedName>
</protein>
<evidence type="ECO:0000313" key="3">
    <source>
        <dbReference type="Proteomes" id="UP000268192"/>
    </source>
</evidence>
<proteinExistence type="predicted"/>
<evidence type="ECO:0000313" key="2">
    <source>
        <dbReference type="EMBL" id="AZN72361.1"/>
    </source>
</evidence>
<dbReference type="AlphaFoldDB" id="A0A3Q8XPS7"/>
<name>A0A3Q8XPS7_9HYPH</name>